<comment type="caution">
    <text evidence="2">The sequence shown here is derived from an EMBL/GenBank/DDBJ whole genome shotgun (WGS) entry which is preliminary data.</text>
</comment>
<dbReference type="InterPro" id="IPR025476">
    <property type="entry name" value="Helitron_helicase-like"/>
</dbReference>
<evidence type="ECO:0000313" key="3">
    <source>
        <dbReference type="Proteomes" id="UP000792457"/>
    </source>
</evidence>
<name>A0A8K0K8R4_LADFU</name>
<reference evidence="2" key="1">
    <citation type="submission" date="2013-04" db="EMBL/GenBank/DDBJ databases">
        <authorList>
            <person name="Qu J."/>
            <person name="Murali S.C."/>
            <person name="Bandaranaike D."/>
            <person name="Bellair M."/>
            <person name="Blankenburg K."/>
            <person name="Chao H."/>
            <person name="Dinh H."/>
            <person name="Doddapaneni H."/>
            <person name="Downs B."/>
            <person name="Dugan-Rocha S."/>
            <person name="Elkadiri S."/>
            <person name="Gnanaolivu R.D."/>
            <person name="Hernandez B."/>
            <person name="Javaid M."/>
            <person name="Jayaseelan J.C."/>
            <person name="Lee S."/>
            <person name="Li M."/>
            <person name="Ming W."/>
            <person name="Munidasa M."/>
            <person name="Muniz J."/>
            <person name="Nguyen L."/>
            <person name="Ongeri F."/>
            <person name="Osuji N."/>
            <person name="Pu L.-L."/>
            <person name="Puazo M."/>
            <person name="Qu C."/>
            <person name="Quiroz J."/>
            <person name="Raj R."/>
            <person name="Weissenberger G."/>
            <person name="Xin Y."/>
            <person name="Zou X."/>
            <person name="Han Y."/>
            <person name="Richards S."/>
            <person name="Worley K."/>
            <person name="Muzny D."/>
            <person name="Gibbs R."/>
        </authorList>
    </citation>
    <scope>NUCLEOTIDE SEQUENCE</scope>
    <source>
        <strain evidence="2">Sampled in the wild</strain>
    </source>
</reference>
<evidence type="ECO:0000259" key="1">
    <source>
        <dbReference type="Pfam" id="PF14214"/>
    </source>
</evidence>
<dbReference type="EMBL" id="KZ308455">
    <property type="protein sequence ID" value="KAG8229943.1"/>
    <property type="molecule type" value="Genomic_DNA"/>
</dbReference>
<dbReference type="Pfam" id="PF14214">
    <property type="entry name" value="Helitron_like_N"/>
    <property type="match status" value="1"/>
</dbReference>
<dbReference type="AlphaFoldDB" id="A0A8K0K8R4"/>
<evidence type="ECO:0000313" key="2">
    <source>
        <dbReference type="EMBL" id="KAG8229943.1"/>
    </source>
</evidence>
<accession>A0A8K0K8R4</accession>
<protein>
    <recommendedName>
        <fullName evidence="1">Helitron helicase-like domain-containing protein</fullName>
    </recommendedName>
</protein>
<keyword evidence="3" id="KW-1185">Reference proteome</keyword>
<sequence length="208" mass="25018">MDRHDIITRVFRRKKLRFMDFIAKYHILGAVRCWMYTIEWQERGLTHLHSLIWLLEKICPNQIDQDQTQAEYPNPEDDPELYNIIKINRIHGPRGILNMNSPFMMRHRPMKMDIQSTEDDLQKMVVFRKWSTNIFYKRYFRESRHDPFAKSLLYADVCTIILYMKCNNMNVLTKKVKNSVEGQEGTFKSDALGLMYTVHPKKVECFYL</sequence>
<reference evidence="2" key="2">
    <citation type="submission" date="2017-10" db="EMBL/GenBank/DDBJ databases">
        <title>Ladona fulva Genome sequencing and assembly.</title>
        <authorList>
            <person name="Murali S."/>
            <person name="Richards S."/>
            <person name="Bandaranaike D."/>
            <person name="Bellair M."/>
            <person name="Blankenburg K."/>
            <person name="Chao H."/>
            <person name="Dinh H."/>
            <person name="Doddapaneni H."/>
            <person name="Dugan-Rocha S."/>
            <person name="Elkadiri S."/>
            <person name="Gnanaolivu R."/>
            <person name="Hernandez B."/>
            <person name="Skinner E."/>
            <person name="Javaid M."/>
            <person name="Lee S."/>
            <person name="Li M."/>
            <person name="Ming W."/>
            <person name="Munidasa M."/>
            <person name="Muniz J."/>
            <person name="Nguyen L."/>
            <person name="Hughes D."/>
            <person name="Osuji N."/>
            <person name="Pu L.-L."/>
            <person name="Puazo M."/>
            <person name="Qu C."/>
            <person name="Quiroz J."/>
            <person name="Raj R."/>
            <person name="Weissenberger G."/>
            <person name="Xin Y."/>
            <person name="Zou X."/>
            <person name="Han Y."/>
            <person name="Worley K."/>
            <person name="Muzny D."/>
            <person name="Gibbs R."/>
        </authorList>
    </citation>
    <scope>NUCLEOTIDE SEQUENCE</scope>
    <source>
        <strain evidence="2">Sampled in the wild</strain>
    </source>
</reference>
<dbReference type="Proteomes" id="UP000792457">
    <property type="component" value="Unassembled WGS sequence"/>
</dbReference>
<dbReference type="OrthoDB" id="1728974at2759"/>
<organism evidence="2 3">
    <name type="scientific">Ladona fulva</name>
    <name type="common">Scarce chaser dragonfly</name>
    <name type="synonym">Libellula fulva</name>
    <dbReference type="NCBI Taxonomy" id="123851"/>
    <lineage>
        <taxon>Eukaryota</taxon>
        <taxon>Metazoa</taxon>
        <taxon>Ecdysozoa</taxon>
        <taxon>Arthropoda</taxon>
        <taxon>Hexapoda</taxon>
        <taxon>Insecta</taxon>
        <taxon>Pterygota</taxon>
        <taxon>Palaeoptera</taxon>
        <taxon>Odonata</taxon>
        <taxon>Epiprocta</taxon>
        <taxon>Anisoptera</taxon>
        <taxon>Libelluloidea</taxon>
        <taxon>Libellulidae</taxon>
        <taxon>Ladona</taxon>
    </lineage>
</organism>
<feature type="domain" description="Helitron helicase-like" evidence="1">
    <location>
        <begin position="2"/>
        <end position="52"/>
    </location>
</feature>
<proteinExistence type="predicted"/>
<gene>
    <name evidence="2" type="ORF">J437_LFUL011087</name>
</gene>